<dbReference type="PROSITE" id="PS50102">
    <property type="entry name" value="RRM"/>
    <property type="match status" value="1"/>
</dbReference>
<evidence type="ECO:0000259" key="4">
    <source>
        <dbReference type="PROSITE" id="PS50102"/>
    </source>
</evidence>
<keyword evidence="6" id="KW-1185">Reference proteome</keyword>
<organism evidence="5 6">
    <name type="scientific">Strigamia maritima</name>
    <name type="common">European centipede</name>
    <name type="synonym">Geophilus maritimus</name>
    <dbReference type="NCBI Taxonomy" id="126957"/>
    <lineage>
        <taxon>Eukaryota</taxon>
        <taxon>Metazoa</taxon>
        <taxon>Ecdysozoa</taxon>
        <taxon>Arthropoda</taxon>
        <taxon>Myriapoda</taxon>
        <taxon>Chilopoda</taxon>
        <taxon>Pleurostigmophora</taxon>
        <taxon>Geophilomorpha</taxon>
        <taxon>Linotaeniidae</taxon>
        <taxon>Strigamia</taxon>
    </lineage>
</organism>
<dbReference type="Gene3D" id="3.30.70.330">
    <property type="match status" value="2"/>
</dbReference>
<dbReference type="InterPro" id="IPR000504">
    <property type="entry name" value="RRM_dom"/>
</dbReference>
<dbReference type="SUPFAM" id="SSF54928">
    <property type="entry name" value="RNA-binding domain, RBD"/>
    <property type="match status" value="1"/>
</dbReference>
<reference evidence="6" key="1">
    <citation type="submission" date="2011-05" db="EMBL/GenBank/DDBJ databases">
        <authorList>
            <person name="Richards S.R."/>
            <person name="Qu J."/>
            <person name="Jiang H."/>
            <person name="Jhangiani S.N."/>
            <person name="Agravi P."/>
            <person name="Goodspeed R."/>
            <person name="Gross S."/>
            <person name="Mandapat C."/>
            <person name="Jackson L."/>
            <person name="Mathew T."/>
            <person name="Pu L."/>
            <person name="Thornton R."/>
            <person name="Saada N."/>
            <person name="Wilczek-Boney K.B."/>
            <person name="Lee S."/>
            <person name="Kovar C."/>
            <person name="Wu Y."/>
            <person name="Scherer S.E."/>
            <person name="Worley K.C."/>
            <person name="Muzny D.M."/>
            <person name="Gibbs R."/>
        </authorList>
    </citation>
    <scope>NUCLEOTIDE SEQUENCE</scope>
    <source>
        <strain evidence="6">Brora</strain>
    </source>
</reference>
<feature type="compositionally biased region" description="Low complexity" evidence="3">
    <location>
        <begin position="191"/>
        <end position="237"/>
    </location>
</feature>
<dbReference type="Proteomes" id="UP000014500">
    <property type="component" value="Unassembled WGS sequence"/>
</dbReference>
<dbReference type="PANTHER" id="PTHR23003">
    <property type="entry name" value="RNA RECOGNITION MOTIF RRM DOMAIN CONTAINING PROTEIN"/>
    <property type="match status" value="1"/>
</dbReference>
<protein>
    <recommendedName>
        <fullName evidence="4">RRM domain-containing protein</fullName>
    </recommendedName>
</protein>
<evidence type="ECO:0000313" key="5">
    <source>
        <dbReference type="EnsemblMetazoa" id="SMAR010541-PA"/>
    </source>
</evidence>
<dbReference type="InterPro" id="IPR050374">
    <property type="entry name" value="RRT5_SRSF_SR"/>
</dbReference>
<dbReference type="InterPro" id="IPR012677">
    <property type="entry name" value="Nucleotide-bd_a/b_plait_sf"/>
</dbReference>
<name>T1J9Y8_STRMM</name>
<feature type="domain" description="RRM" evidence="4">
    <location>
        <begin position="4"/>
        <end position="74"/>
    </location>
</feature>
<dbReference type="SMART" id="SM00360">
    <property type="entry name" value="RRM"/>
    <property type="match status" value="2"/>
</dbReference>
<dbReference type="GO" id="GO:0003729">
    <property type="term" value="F:mRNA binding"/>
    <property type="evidence" value="ECO:0007669"/>
    <property type="project" value="TreeGrafter"/>
</dbReference>
<feature type="region of interest" description="Disordered" evidence="3">
    <location>
        <begin position="175"/>
        <end position="264"/>
    </location>
</feature>
<sequence length="320" mass="36896">MTTMRVFMGGLNQEVCEHDIRDLFKGYGIIQQVVLKRGFGFVQFDNQIDADDAVHDLNGKSLFGQRVHLEFARLRPQCDTKWGCDERSRNFNLKYDSAPKEKFRLKVENISSIVSRQELTNYMKQGGHVTYVHKPNEKEGVVEYASRADMERAIVKLNNTVFNGCRLKLIEDTSHQNYDSRSRTRSKNYSRSKSSFSSRSPLNSRRSRSRSPLNSRRSRSRSPLNSRRSRSRSPLNSRRSRSKSPLIPRSQKSSRSKPEKSDVTFSLVNRSDNKLVDRLPVIFSEITSDEKLRESSDDTNNKLQLVDGAINDKLPVKKLE</sequence>
<evidence type="ECO:0000313" key="6">
    <source>
        <dbReference type="Proteomes" id="UP000014500"/>
    </source>
</evidence>
<dbReference type="STRING" id="126957.T1J9Y8"/>
<dbReference type="GO" id="GO:0005737">
    <property type="term" value="C:cytoplasm"/>
    <property type="evidence" value="ECO:0007669"/>
    <property type="project" value="TreeGrafter"/>
</dbReference>
<proteinExistence type="predicted"/>
<dbReference type="InterPro" id="IPR035979">
    <property type="entry name" value="RBD_domain_sf"/>
</dbReference>
<dbReference type="PANTHER" id="PTHR23003:SF51">
    <property type="entry name" value="SERINE-ARGININE PROTEIN 55"/>
    <property type="match status" value="1"/>
</dbReference>
<reference evidence="5" key="2">
    <citation type="submission" date="2015-02" db="UniProtKB">
        <authorList>
            <consortium name="EnsemblMetazoa"/>
        </authorList>
    </citation>
    <scope>IDENTIFICATION</scope>
</reference>
<accession>T1J9Y8</accession>
<dbReference type="EnsemblMetazoa" id="SMAR010541-RA">
    <property type="protein sequence ID" value="SMAR010541-PA"/>
    <property type="gene ID" value="SMAR010541"/>
</dbReference>
<dbReference type="PhylomeDB" id="T1J9Y8"/>
<keyword evidence="1 2" id="KW-0694">RNA-binding</keyword>
<evidence type="ECO:0000256" key="2">
    <source>
        <dbReference type="PROSITE-ProRule" id="PRU00176"/>
    </source>
</evidence>
<evidence type="ECO:0000256" key="3">
    <source>
        <dbReference type="SAM" id="MobiDB-lite"/>
    </source>
</evidence>
<evidence type="ECO:0000256" key="1">
    <source>
        <dbReference type="ARBA" id="ARBA00022884"/>
    </source>
</evidence>
<dbReference type="AlphaFoldDB" id="T1J9Y8"/>
<dbReference type="Pfam" id="PF00076">
    <property type="entry name" value="RRM_1"/>
    <property type="match status" value="2"/>
</dbReference>
<dbReference type="GO" id="GO:0005634">
    <property type="term" value="C:nucleus"/>
    <property type="evidence" value="ECO:0007669"/>
    <property type="project" value="TreeGrafter"/>
</dbReference>
<dbReference type="HOGENOM" id="CLU_012062_34_2_1"/>
<dbReference type="EMBL" id="JH431980">
    <property type="status" value="NOT_ANNOTATED_CDS"/>
    <property type="molecule type" value="Genomic_DNA"/>
</dbReference>
<dbReference type="eggNOG" id="KOG0106">
    <property type="taxonomic scope" value="Eukaryota"/>
</dbReference>